<gene>
    <name evidence="1" type="ORF">SK128_012624</name>
</gene>
<dbReference type="EMBL" id="JAXCGZ010019863">
    <property type="protein sequence ID" value="KAK7065791.1"/>
    <property type="molecule type" value="Genomic_DNA"/>
</dbReference>
<evidence type="ECO:0000313" key="1">
    <source>
        <dbReference type="EMBL" id="KAK7065791.1"/>
    </source>
</evidence>
<sequence length="183" mass="20361">MEEENALLTLWAIVQLSDDTTLINEQNKAKKQLVSVNLQPQWSAKEVQMALLKTLNKMGNIPPSTHRIVKVRDANGALLPLTPTTLQSSPVQPLVLEVCAVHQHVKVEESQVDALPPSFRTAVEGIIKRFEKRLVAVEAGLEGLEDRQAALVENELHSIQDTLSFMSRRLDLTRAPTWVTGQT</sequence>
<accession>A0AAN8WGW6</accession>
<dbReference type="Proteomes" id="UP001381693">
    <property type="component" value="Unassembled WGS sequence"/>
</dbReference>
<comment type="caution">
    <text evidence="1">The sequence shown here is derived from an EMBL/GenBank/DDBJ whole genome shotgun (WGS) entry which is preliminary data.</text>
</comment>
<name>A0AAN8WGW6_HALRR</name>
<proteinExistence type="predicted"/>
<dbReference type="AlphaFoldDB" id="A0AAN8WGW6"/>
<protein>
    <submittedName>
        <fullName evidence="1">Uncharacterized protein</fullName>
    </submittedName>
</protein>
<evidence type="ECO:0000313" key="2">
    <source>
        <dbReference type="Proteomes" id="UP001381693"/>
    </source>
</evidence>
<keyword evidence="2" id="KW-1185">Reference proteome</keyword>
<organism evidence="1 2">
    <name type="scientific">Halocaridina rubra</name>
    <name type="common">Hawaiian red shrimp</name>
    <dbReference type="NCBI Taxonomy" id="373956"/>
    <lineage>
        <taxon>Eukaryota</taxon>
        <taxon>Metazoa</taxon>
        <taxon>Ecdysozoa</taxon>
        <taxon>Arthropoda</taxon>
        <taxon>Crustacea</taxon>
        <taxon>Multicrustacea</taxon>
        <taxon>Malacostraca</taxon>
        <taxon>Eumalacostraca</taxon>
        <taxon>Eucarida</taxon>
        <taxon>Decapoda</taxon>
        <taxon>Pleocyemata</taxon>
        <taxon>Caridea</taxon>
        <taxon>Atyoidea</taxon>
        <taxon>Atyidae</taxon>
        <taxon>Halocaridina</taxon>
    </lineage>
</organism>
<reference evidence="1 2" key="1">
    <citation type="submission" date="2023-11" db="EMBL/GenBank/DDBJ databases">
        <title>Halocaridina rubra genome assembly.</title>
        <authorList>
            <person name="Smith C."/>
        </authorList>
    </citation>
    <scope>NUCLEOTIDE SEQUENCE [LARGE SCALE GENOMIC DNA]</scope>
    <source>
        <strain evidence="1">EP-1</strain>
        <tissue evidence="1">Whole</tissue>
    </source>
</reference>